<reference evidence="1 2" key="1">
    <citation type="submission" date="2021-01" db="EMBL/GenBank/DDBJ databases">
        <title>Whole genome shotgun sequence of Catellatospora coxensis NBRC 107359.</title>
        <authorList>
            <person name="Komaki H."/>
            <person name="Tamura T."/>
        </authorList>
    </citation>
    <scope>NUCLEOTIDE SEQUENCE [LARGE SCALE GENOMIC DNA]</scope>
    <source>
        <strain evidence="1 2">NBRC 107359</strain>
    </source>
</reference>
<organism evidence="1 2">
    <name type="scientific">Catellatospora coxensis</name>
    <dbReference type="NCBI Taxonomy" id="310354"/>
    <lineage>
        <taxon>Bacteria</taxon>
        <taxon>Bacillati</taxon>
        <taxon>Actinomycetota</taxon>
        <taxon>Actinomycetes</taxon>
        <taxon>Micromonosporales</taxon>
        <taxon>Micromonosporaceae</taxon>
        <taxon>Catellatospora</taxon>
    </lineage>
</organism>
<proteinExistence type="predicted"/>
<evidence type="ECO:0000313" key="2">
    <source>
        <dbReference type="Proteomes" id="UP000630887"/>
    </source>
</evidence>
<sequence>MLLPSGGVVLADTRITTERLEIRVSAAWHALWASSRADDCGTIQVNY</sequence>
<dbReference type="AlphaFoldDB" id="A0A8J3KRH3"/>
<gene>
    <name evidence="1" type="ORF">Cco03nite_25550</name>
</gene>
<keyword evidence="2" id="KW-1185">Reference proteome</keyword>
<comment type="caution">
    <text evidence="1">The sequence shown here is derived from an EMBL/GenBank/DDBJ whole genome shotgun (WGS) entry which is preliminary data.</text>
</comment>
<protein>
    <submittedName>
        <fullName evidence="1">Uncharacterized protein</fullName>
    </submittedName>
</protein>
<dbReference type="Proteomes" id="UP000630887">
    <property type="component" value="Unassembled WGS sequence"/>
</dbReference>
<evidence type="ECO:0000313" key="1">
    <source>
        <dbReference type="EMBL" id="GIG05855.1"/>
    </source>
</evidence>
<accession>A0A8J3KRH3</accession>
<name>A0A8J3KRH3_9ACTN</name>
<dbReference type="EMBL" id="BONI01000017">
    <property type="protein sequence ID" value="GIG05855.1"/>
    <property type="molecule type" value="Genomic_DNA"/>
</dbReference>